<keyword evidence="1" id="KW-0966">Cell projection</keyword>
<dbReference type="Proteomes" id="UP000228945">
    <property type="component" value="Chromosome"/>
</dbReference>
<dbReference type="InterPro" id="IPR003329">
    <property type="entry name" value="Cytidylyl_trans"/>
</dbReference>
<gene>
    <name evidence="1" type="ORF">CSW64_03590</name>
</gene>
<keyword evidence="2" id="KW-1185">Reference proteome</keyword>
<dbReference type="PANTHER" id="PTHR42866">
    <property type="entry name" value="3-DEOXY-MANNO-OCTULOSONATE CYTIDYLYLTRANSFERASE"/>
    <property type="match status" value="1"/>
</dbReference>
<accession>A0A2D2AU67</accession>
<dbReference type="CDD" id="cd02518">
    <property type="entry name" value="GT2_SpsF"/>
    <property type="match status" value="1"/>
</dbReference>
<proteinExistence type="predicted"/>
<keyword evidence="1" id="KW-0282">Flagellum</keyword>
<dbReference type="OrthoDB" id="9801052at2"/>
<sequence length="239" mass="26386">MTVLAVLQARMSSTRLPGKVLMPLAGAPMIVRQIERVARARRIDRLVVATSTGPEDDVLAETCRREGVAVHRGPLDDVLARFVGALEVFPADQVVRLTADCPLADPEVIDATIALQLDSGCDYASNSPEPGAWAKGLDVEVVTADALRLAAQRATTPEEHEHVTWGVWTRPDLYRLAWLPAPDDQADVRWTVDRPDDYAFVAAVYDALYPRNRAFGSEDIRAFLRERPDLADYGGDRRL</sequence>
<name>A0A2D2AU67_9CAUL</name>
<dbReference type="AlphaFoldDB" id="A0A2D2AU67"/>
<dbReference type="RefSeq" id="WP_099620814.1">
    <property type="nucleotide sequence ID" value="NZ_CP024201.1"/>
</dbReference>
<dbReference type="Pfam" id="PF02348">
    <property type="entry name" value="CTP_transf_3"/>
    <property type="match status" value="1"/>
</dbReference>
<dbReference type="SUPFAM" id="SSF53448">
    <property type="entry name" value="Nucleotide-diphospho-sugar transferases"/>
    <property type="match status" value="1"/>
</dbReference>
<evidence type="ECO:0000313" key="1">
    <source>
        <dbReference type="EMBL" id="ATQ41558.1"/>
    </source>
</evidence>
<keyword evidence="1" id="KW-0969">Cilium</keyword>
<dbReference type="EMBL" id="CP024201">
    <property type="protein sequence ID" value="ATQ41558.1"/>
    <property type="molecule type" value="Genomic_DNA"/>
</dbReference>
<dbReference type="KEGG" id="cmb:CSW64_03590"/>
<protein>
    <submittedName>
        <fullName evidence="1">Flagellin modification protein FlmC</fullName>
    </submittedName>
</protein>
<dbReference type="InterPro" id="IPR029044">
    <property type="entry name" value="Nucleotide-diphossugar_trans"/>
</dbReference>
<reference evidence="1 2" key="1">
    <citation type="submission" date="2017-10" db="EMBL/GenBank/DDBJ databases">
        <title>Genome sequence of Caulobacter mirabilis FWC38.</title>
        <authorList>
            <person name="Fiebig A."/>
            <person name="Crosson S."/>
        </authorList>
    </citation>
    <scope>NUCLEOTIDE SEQUENCE [LARGE SCALE GENOMIC DNA]</scope>
    <source>
        <strain evidence="1 2">FWC 38</strain>
    </source>
</reference>
<dbReference type="PANTHER" id="PTHR42866:SF1">
    <property type="entry name" value="SPORE COAT POLYSACCHARIDE BIOSYNTHESIS PROTEIN SPSF"/>
    <property type="match status" value="1"/>
</dbReference>
<evidence type="ECO:0000313" key="2">
    <source>
        <dbReference type="Proteomes" id="UP000228945"/>
    </source>
</evidence>
<organism evidence="1 2">
    <name type="scientific">Caulobacter mirabilis</name>
    <dbReference type="NCBI Taxonomy" id="69666"/>
    <lineage>
        <taxon>Bacteria</taxon>
        <taxon>Pseudomonadati</taxon>
        <taxon>Pseudomonadota</taxon>
        <taxon>Alphaproteobacteria</taxon>
        <taxon>Caulobacterales</taxon>
        <taxon>Caulobacteraceae</taxon>
        <taxon>Caulobacter</taxon>
    </lineage>
</organism>
<dbReference type="Gene3D" id="3.90.550.10">
    <property type="entry name" value="Spore Coat Polysaccharide Biosynthesis Protein SpsA, Chain A"/>
    <property type="match status" value="1"/>
</dbReference>
<dbReference type="GO" id="GO:0005829">
    <property type="term" value="C:cytosol"/>
    <property type="evidence" value="ECO:0007669"/>
    <property type="project" value="TreeGrafter"/>
</dbReference>